<dbReference type="Proteomes" id="UP000677016">
    <property type="component" value="Unassembled WGS sequence"/>
</dbReference>
<reference evidence="2" key="1">
    <citation type="submission" date="2021-04" db="EMBL/GenBank/DDBJ databases">
        <title>Phycicoccus avicenniae sp. nov., a novel endophytic actinomycetes isolated from branch of Avicennia mariana.</title>
        <authorList>
            <person name="Tuo L."/>
        </authorList>
    </citation>
    <scope>NUCLEOTIDE SEQUENCE</scope>
    <source>
        <strain evidence="2">BSK3Z-2</strain>
    </source>
</reference>
<evidence type="ECO:0000313" key="2">
    <source>
        <dbReference type="EMBL" id="MBR7743677.1"/>
    </source>
</evidence>
<accession>A0A941I047</accession>
<proteinExistence type="predicted"/>
<protein>
    <submittedName>
        <fullName evidence="2">Type IV toxin-antitoxin system AbiEi family antitoxin domain-containing protein</fullName>
    </submittedName>
</protein>
<gene>
    <name evidence="2" type="ORF">KC207_10290</name>
</gene>
<evidence type="ECO:0000259" key="1">
    <source>
        <dbReference type="Pfam" id="PF13338"/>
    </source>
</evidence>
<dbReference type="AlphaFoldDB" id="A0A941I047"/>
<dbReference type="InterPro" id="IPR025159">
    <property type="entry name" value="AbiEi_N"/>
</dbReference>
<dbReference type="EMBL" id="JAGSNF010000014">
    <property type="protein sequence ID" value="MBR7743677.1"/>
    <property type="molecule type" value="Genomic_DNA"/>
</dbReference>
<dbReference type="RefSeq" id="WP_211602941.1">
    <property type="nucleotide sequence ID" value="NZ_JAGSNF010000014.1"/>
</dbReference>
<comment type="caution">
    <text evidence="2">The sequence shown here is derived from an EMBL/GenBank/DDBJ whole genome shotgun (WGS) entry which is preliminary data.</text>
</comment>
<dbReference type="Pfam" id="PF13338">
    <property type="entry name" value="AbiEi_4"/>
    <property type="match status" value="1"/>
</dbReference>
<keyword evidence="3" id="KW-1185">Reference proteome</keyword>
<feature type="domain" description="AbiEi antitoxin N-terminal" evidence="1">
    <location>
        <begin position="6"/>
        <end position="49"/>
    </location>
</feature>
<organism evidence="2 3">
    <name type="scientific">Phycicoccus avicenniae</name>
    <dbReference type="NCBI Taxonomy" id="2828860"/>
    <lineage>
        <taxon>Bacteria</taxon>
        <taxon>Bacillati</taxon>
        <taxon>Actinomycetota</taxon>
        <taxon>Actinomycetes</taxon>
        <taxon>Micrococcales</taxon>
        <taxon>Intrasporangiaceae</taxon>
        <taxon>Phycicoccus</taxon>
    </lineage>
</organism>
<evidence type="ECO:0000313" key="3">
    <source>
        <dbReference type="Proteomes" id="UP000677016"/>
    </source>
</evidence>
<sequence>MLPTDLRRFLDTTGGLLTTPDAATLGAGPDDLGRLVRGGDLHRVRRGLYTGADVWAIATPWERYELTVRGVLRAHPGWHASHHAALALHGLPLVGVDLTCVDVVADVGTSKRRGGVHVHRLADHRRGTAPQDPRAVPVPEACVLTTAASGTEAGLVAMDAAVHAGTCTQEDLRTAASALVRGRRGALAAVEHVDPACESPGETRTRLLLTLAGWTVRSQVEISDVDGLVGRVDLLVGARVVVEFDGAVKYSGADGRAALVAEKRREDRLRAAGYVVVRVTWDDLRRPDRLVARVRAACALAA</sequence>
<name>A0A941I047_9MICO</name>